<proteinExistence type="predicted"/>
<keyword evidence="2" id="KW-1185">Reference proteome</keyword>
<dbReference type="Proteomes" id="UP000192815">
    <property type="component" value="Unassembled WGS sequence"/>
</dbReference>
<gene>
    <name evidence="1" type="ORF">BZK31_16090</name>
</gene>
<dbReference type="AlphaFoldDB" id="A0A1X0N5N9"/>
<evidence type="ECO:0000313" key="2">
    <source>
        <dbReference type="Proteomes" id="UP000192815"/>
    </source>
</evidence>
<accession>A0A1X0N5N9</accession>
<reference evidence="2" key="1">
    <citation type="submission" date="2017-02" db="EMBL/GenBank/DDBJ databases">
        <title>Pseudomonas floridae sp. nov., a novel pathogenic bacterial species isolated from tomato.</title>
        <authorList>
            <person name="Timilsina S."/>
            <person name="Vallad G.E."/>
            <person name="Jones J.B."/>
        </authorList>
    </citation>
    <scope>NUCLEOTIDE SEQUENCE [LARGE SCALE GENOMIC DNA]</scope>
    <source>
        <strain evidence="2">GEV388</strain>
    </source>
</reference>
<dbReference type="EMBL" id="MUIO01000064">
    <property type="protein sequence ID" value="ORC58234.1"/>
    <property type="molecule type" value="Genomic_DNA"/>
</dbReference>
<name>A0A1X0N5N9_9PSED</name>
<dbReference type="RefSeq" id="WP_083183942.1">
    <property type="nucleotide sequence ID" value="NZ_CBCRZR010000010.1"/>
</dbReference>
<organism evidence="1 2">
    <name type="scientific">Pseudomonas floridensis</name>
    <dbReference type="NCBI Taxonomy" id="1958950"/>
    <lineage>
        <taxon>Bacteria</taxon>
        <taxon>Pseudomonadati</taxon>
        <taxon>Pseudomonadota</taxon>
        <taxon>Gammaproteobacteria</taxon>
        <taxon>Pseudomonadales</taxon>
        <taxon>Pseudomonadaceae</taxon>
        <taxon>Pseudomonas</taxon>
    </lineage>
</organism>
<sequence length="211" mass="23997">MSGDHDGLLAGSNLVSFASDVAPELRQDIIECLRYANICADALYSSRQNWRAWLSTYQQSMASAGAASFMSLPDQRLKLYSFRDIRRLKVPAVPNAQQLIQLYSRSVEKLLDSEHAQLFFGSWFSSGRSESFQVVPCAMQDEKEAVILMCGLEMTTMALRPGFFFWQIIGGEMQVRAVCMAFRFSRDRYEPFRKVVQETLVANAARQVMYL</sequence>
<dbReference type="STRING" id="1958950.BZK31_16090"/>
<protein>
    <submittedName>
        <fullName evidence="1">Uncharacterized protein</fullName>
    </submittedName>
</protein>
<comment type="caution">
    <text evidence="1">The sequence shown here is derived from an EMBL/GenBank/DDBJ whole genome shotgun (WGS) entry which is preliminary data.</text>
</comment>
<evidence type="ECO:0000313" key="1">
    <source>
        <dbReference type="EMBL" id="ORC58234.1"/>
    </source>
</evidence>
<dbReference type="OrthoDB" id="7004623at2"/>